<protein>
    <submittedName>
        <fullName evidence="2">STAS domain-containing protein</fullName>
    </submittedName>
</protein>
<proteinExistence type="predicted"/>
<name>A0AC34R8D5_9BILA</name>
<organism evidence="1 2">
    <name type="scientific">Panagrolaimus sp. JU765</name>
    <dbReference type="NCBI Taxonomy" id="591449"/>
    <lineage>
        <taxon>Eukaryota</taxon>
        <taxon>Metazoa</taxon>
        <taxon>Ecdysozoa</taxon>
        <taxon>Nematoda</taxon>
        <taxon>Chromadorea</taxon>
        <taxon>Rhabditida</taxon>
        <taxon>Tylenchina</taxon>
        <taxon>Panagrolaimomorpha</taxon>
        <taxon>Panagrolaimoidea</taxon>
        <taxon>Panagrolaimidae</taxon>
        <taxon>Panagrolaimus</taxon>
    </lineage>
</organism>
<sequence>MERSTGNHLDSINLFIVATLRTGINGLFENQEHVPECGLPLKLFVDCKKINIADKTGLTDLDSDLRKNRP</sequence>
<reference evidence="2" key="1">
    <citation type="submission" date="2022-11" db="UniProtKB">
        <authorList>
            <consortium name="WormBaseParasite"/>
        </authorList>
    </citation>
    <scope>IDENTIFICATION</scope>
</reference>
<dbReference type="WBParaSite" id="JU765_v2.g4408.t1">
    <property type="protein sequence ID" value="JU765_v2.g4408.t1"/>
    <property type="gene ID" value="JU765_v2.g4408"/>
</dbReference>
<accession>A0AC34R8D5</accession>
<evidence type="ECO:0000313" key="1">
    <source>
        <dbReference type="Proteomes" id="UP000887576"/>
    </source>
</evidence>
<evidence type="ECO:0000313" key="2">
    <source>
        <dbReference type="WBParaSite" id="JU765_v2.g4408.t1"/>
    </source>
</evidence>
<dbReference type="Proteomes" id="UP000887576">
    <property type="component" value="Unplaced"/>
</dbReference>